<dbReference type="SUPFAM" id="SSF47413">
    <property type="entry name" value="lambda repressor-like DNA-binding domains"/>
    <property type="match status" value="1"/>
</dbReference>
<dbReference type="Pfam" id="PF01381">
    <property type="entry name" value="HTH_3"/>
    <property type="match status" value="1"/>
</dbReference>
<dbReference type="Gene3D" id="1.10.260.40">
    <property type="entry name" value="lambda repressor-like DNA-binding domains"/>
    <property type="match status" value="1"/>
</dbReference>
<dbReference type="Proteomes" id="UP000467841">
    <property type="component" value="Unassembled WGS sequence"/>
</dbReference>
<protein>
    <recommendedName>
        <fullName evidence="2">HTH cro/C1-type domain-containing protein</fullName>
    </recommendedName>
</protein>
<evidence type="ECO:0000256" key="1">
    <source>
        <dbReference type="ARBA" id="ARBA00023125"/>
    </source>
</evidence>
<dbReference type="CDD" id="cd00093">
    <property type="entry name" value="HTH_XRE"/>
    <property type="match status" value="1"/>
</dbReference>
<dbReference type="GO" id="GO:0005634">
    <property type="term" value="C:nucleus"/>
    <property type="evidence" value="ECO:0007669"/>
    <property type="project" value="TreeGrafter"/>
</dbReference>
<dbReference type="GO" id="GO:0003677">
    <property type="term" value="F:DNA binding"/>
    <property type="evidence" value="ECO:0007669"/>
    <property type="project" value="UniProtKB-KW"/>
</dbReference>
<dbReference type="PANTHER" id="PTHR10245">
    <property type="entry name" value="ENDOTHELIAL DIFFERENTIATION-RELATED FACTOR 1 MULTIPROTEIN BRIDGING FACTOR 1"/>
    <property type="match status" value="1"/>
</dbReference>
<dbReference type="OrthoDB" id="10253401at2759"/>
<comment type="caution">
    <text evidence="3">The sequence shown here is derived from an EMBL/GenBank/DDBJ whole genome shotgun (WGS) entry which is preliminary data.</text>
</comment>
<gene>
    <name evidence="3" type="ORF">MERR_LOCUS16244</name>
</gene>
<dbReference type="InterPro" id="IPR001387">
    <property type="entry name" value="Cro/C1-type_HTH"/>
</dbReference>
<reference evidence="3" key="1">
    <citation type="submission" date="2020-01" db="EMBL/GenBank/DDBJ databases">
        <authorList>
            <person name="Mishra B."/>
        </authorList>
    </citation>
    <scope>NUCLEOTIDE SEQUENCE [LARGE SCALE GENOMIC DNA]</scope>
</reference>
<accession>A0A6D2IN13</accession>
<sequence>MEAKKGKGKRRRKTIGGAKRAHYAYACDVLHQGEIVPFPVRVPVPQVSEAAEPKPELRVSNELKGAIKMAREAKNLSQAQLAEMIGEHKKVVKWYEYGHPVLNETIISKMAEALGANLTGPINNDKTASDILNSIDKAKLTLGELGELAKLQKAPVIRETETEKAIRIQKLHSKMKENLQEAELAGSIRRRKPKKEVLGAGIGGEFH</sequence>
<proteinExistence type="predicted"/>
<dbReference type="SMART" id="SM00530">
    <property type="entry name" value="HTH_XRE"/>
    <property type="match status" value="1"/>
</dbReference>
<feature type="domain" description="HTH cro/C1-type" evidence="2">
    <location>
        <begin position="67"/>
        <end position="121"/>
    </location>
</feature>
<keyword evidence="1" id="KW-0238">DNA-binding</keyword>
<dbReference type="PANTHER" id="PTHR10245:SF15">
    <property type="entry name" value="ENDOTHELIAL DIFFERENTIATION-RELATED FACTOR 1"/>
    <property type="match status" value="1"/>
</dbReference>
<organism evidence="3 4">
    <name type="scientific">Microthlaspi erraticum</name>
    <dbReference type="NCBI Taxonomy" id="1685480"/>
    <lineage>
        <taxon>Eukaryota</taxon>
        <taxon>Viridiplantae</taxon>
        <taxon>Streptophyta</taxon>
        <taxon>Embryophyta</taxon>
        <taxon>Tracheophyta</taxon>
        <taxon>Spermatophyta</taxon>
        <taxon>Magnoliopsida</taxon>
        <taxon>eudicotyledons</taxon>
        <taxon>Gunneridae</taxon>
        <taxon>Pentapetalae</taxon>
        <taxon>rosids</taxon>
        <taxon>malvids</taxon>
        <taxon>Brassicales</taxon>
        <taxon>Brassicaceae</taxon>
        <taxon>Coluteocarpeae</taxon>
        <taxon>Microthlaspi</taxon>
    </lineage>
</organism>
<keyword evidence="4" id="KW-1185">Reference proteome</keyword>
<dbReference type="EMBL" id="CACVBM020001074">
    <property type="protein sequence ID" value="CAA7029009.1"/>
    <property type="molecule type" value="Genomic_DNA"/>
</dbReference>
<dbReference type="PROSITE" id="PS50943">
    <property type="entry name" value="HTH_CROC1"/>
    <property type="match status" value="1"/>
</dbReference>
<evidence type="ECO:0000313" key="4">
    <source>
        <dbReference type="Proteomes" id="UP000467841"/>
    </source>
</evidence>
<evidence type="ECO:0000313" key="3">
    <source>
        <dbReference type="EMBL" id="CAA7029009.1"/>
    </source>
</evidence>
<evidence type="ECO:0000259" key="2">
    <source>
        <dbReference type="PROSITE" id="PS50943"/>
    </source>
</evidence>
<dbReference type="AlphaFoldDB" id="A0A6D2IN13"/>
<name>A0A6D2IN13_9BRAS</name>
<dbReference type="InterPro" id="IPR010982">
    <property type="entry name" value="Lambda_DNA-bd_dom_sf"/>
</dbReference>